<feature type="domain" description="Glycosyl transferase family 1" evidence="1">
    <location>
        <begin position="196"/>
        <end position="335"/>
    </location>
</feature>
<dbReference type="SUPFAM" id="SSF53756">
    <property type="entry name" value="UDP-Glycosyltransferase/glycogen phosphorylase"/>
    <property type="match status" value="1"/>
</dbReference>
<dbReference type="Pfam" id="PF13439">
    <property type="entry name" value="Glyco_transf_4"/>
    <property type="match status" value="1"/>
</dbReference>
<accession>A0A7K3WVS0</accession>
<dbReference type="Proteomes" id="UP000486602">
    <property type="component" value="Unassembled WGS sequence"/>
</dbReference>
<evidence type="ECO:0000259" key="1">
    <source>
        <dbReference type="Pfam" id="PF00534"/>
    </source>
</evidence>
<keyword evidence="3" id="KW-0808">Transferase</keyword>
<feature type="domain" description="Glycosyltransferase subfamily 4-like N-terminal" evidence="2">
    <location>
        <begin position="23"/>
        <end position="183"/>
    </location>
</feature>
<dbReference type="RefSeq" id="WP_163287181.1">
    <property type="nucleotide sequence ID" value="NZ_JAAGVY010000074.1"/>
</dbReference>
<evidence type="ECO:0000259" key="2">
    <source>
        <dbReference type="Pfam" id="PF13439"/>
    </source>
</evidence>
<dbReference type="PANTHER" id="PTHR45947">
    <property type="entry name" value="SULFOQUINOVOSYL TRANSFERASE SQD2"/>
    <property type="match status" value="1"/>
</dbReference>
<dbReference type="Pfam" id="PF00534">
    <property type="entry name" value="Glycos_transf_1"/>
    <property type="match status" value="1"/>
</dbReference>
<dbReference type="GO" id="GO:0016757">
    <property type="term" value="F:glycosyltransferase activity"/>
    <property type="evidence" value="ECO:0007669"/>
    <property type="project" value="TreeGrafter"/>
</dbReference>
<gene>
    <name evidence="3" type="ORF">G3O08_19775</name>
</gene>
<name>A0A7K3WVS0_9FLAO</name>
<protein>
    <submittedName>
        <fullName evidence="3">Glycosyltransferase family 4 protein</fullName>
    </submittedName>
</protein>
<organism evidence="3 4">
    <name type="scientific">Cryomorpha ignava</name>
    <dbReference type="NCBI Taxonomy" id="101383"/>
    <lineage>
        <taxon>Bacteria</taxon>
        <taxon>Pseudomonadati</taxon>
        <taxon>Bacteroidota</taxon>
        <taxon>Flavobacteriia</taxon>
        <taxon>Flavobacteriales</taxon>
        <taxon>Cryomorphaceae</taxon>
        <taxon>Cryomorpha</taxon>
    </lineage>
</organism>
<dbReference type="InterPro" id="IPR001296">
    <property type="entry name" value="Glyco_trans_1"/>
</dbReference>
<dbReference type="InterPro" id="IPR028098">
    <property type="entry name" value="Glyco_trans_4-like_N"/>
</dbReference>
<keyword evidence="4" id="KW-1185">Reference proteome</keyword>
<sequence length="375" mass="42352">MKIKVLIIPESYPTDENPVAGIFIKDQIKALLPRCEITIFNSNPWYRGQYEEVEGVRFFDFHLFSNRLPTITKPIGYAWWEQQSLRVAKKIPKPDIIHLHGAAMRGKMVEKLAAFWNIPYVVTEHTGPWSAIADRPRIFARAKQTLERAAAVMSVSNHLKQEMIDSGVNSKSWEVFGNPVDTEFFSSRSSSLAASRNILFLGRLDDFKGGLRTLKAFHKVLNDISDFRLTIAGTGVESEAIAQYIVENDLSDRVEFLNQSLSREEMKMLFHRASFLVFPSLFESFGLVAAEAMATGLPVIITDHTGPRDFTNPTVGIAVNPESIDEIGEAMVRMIGNLDSYSSVDILGFVEEKFGMIKYSDQVLECYDQAIRIER</sequence>
<proteinExistence type="predicted"/>
<dbReference type="Gene3D" id="3.40.50.2000">
    <property type="entry name" value="Glycogen Phosphorylase B"/>
    <property type="match status" value="2"/>
</dbReference>
<evidence type="ECO:0000313" key="4">
    <source>
        <dbReference type="Proteomes" id="UP000486602"/>
    </source>
</evidence>
<evidence type="ECO:0000313" key="3">
    <source>
        <dbReference type="EMBL" id="NEN25733.1"/>
    </source>
</evidence>
<dbReference type="AlphaFoldDB" id="A0A7K3WVS0"/>
<dbReference type="PANTHER" id="PTHR45947:SF3">
    <property type="entry name" value="SULFOQUINOVOSYL TRANSFERASE SQD2"/>
    <property type="match status" value="1"/>
</dbReference>
<dbReference type="InterPro" id="IPR050194">
    <property type="entry name" value="Glycosyltransferase_grp1"/>
</dbReference>
<reference evidence="3 4" key="1">
    <citation type="submission" date="2020-02" db="EMBL/GenBank/DDBJ databases">
        <title>Out from the shadows clarifying the taxonomy of the family Cryomorphaceae and related taxa by utilizing the GTDB taxonomic framework.</title>
        <authorList>
            <person name="Bowman J.P."/>
        </authorList>
    </citation>
    <scope>NUCLEOTIDE SEQUENCE [LARGE SCALE GENOMIC DNA]</scope>
    <source>
        <strain evidence="3 4">QSSC 1-22</strain>
    </source>
</reference>
<comment type="caution">
    <text evidence="3">The sequence shown here is derived from an EMBL/GenBank/DDBJ whole genome shotgun (WGS) entry which is preliminary data.</text>
</comment>
<dbReference type="EMBL" id="JAAGVY010000074">
    <property type="protein sequence ID" value="NEN25733.1"/>
    <property type="molecule type" value="Genomic_DNA"/>
</dbReference>